<name>E2ZMX7_9FIRM</name>
<accession>E2ZMX7</accession>
<gene>
    <name evidence="1" type="ORF">HMPREF9436_03055</name>
</gene>
<dbReference type="BioCyc" id="FCF748224-HMP:GTSS-2655-MONOMER"/>
<dbReference type="EMBL" id="AECU01000219">
    <property type="protein sequence ID" value="EFQ05433.1"/>
    <property type="molecule type" value="Genomic_DNA"/>
</dbReference>
<comment type="caution">
    <text evidence="1">The sequence shown here is derived from an EMBL/GenBank/DDBJ whole genome shotgun (WGS) entry which is preliminary data.</text>
</comment>
<dbReference type="Proteomes" id="UP000006028">
    <property type="component" value="Unassembled WGS sequence"/>
</dbReference>
<organism evidence="1 2">
    <name type="scientific">Faecalibacterium cf. prausnitzii KLE1255</name>
    <dbReference type="NCBI Taxonomy" id="748224"/>
    <lineage>
        <taxon>Bacteria</taxon>
        <taxon>Bacillati</taxon>
        <taxon>Bacillota</taxon>
        <taxon>Clostridia</taxon>
        <taxon>Eubacteriales</taxon>
        <taxon>Oscillospiraceae</taxon>
        <taxon>Faecalibacterium</taxon>
    </lineage>
</organism>
<evidence type="ECO:0000313" key="2">
    <source>
        <dbReference type="Proteomes" id="UP000006028"/>
    </source>
</evidence>
<reference evidence="1 2" key="1">
    <citation type="submission" date="2010-08" db="EMBL/GenBank/DDBJ databases">
        <authorList>
            <person name="Weinstock G."/>
            <person name="Sodergren E."/>
            <person name="Clifton S."/>
            <person name="Fulton L."/>
            <person name="Fulton B."/>
            <person name="Courtney L."/>
            <person name="Fronick C."/>
            <person name="Harrison M."/>
            <person name="Strong C."/>
            <person name="Farmer C."/>
            <person name="Delahaunty K."/>
            <person name="Markovic C."/>
            <person name="Hall O."/>
            <person name="Minx P."/>
            <person name="Tomlinson C."/>
            <person name="Mitreva M."/>
            <person name="Hou S."/>
            <person name="Chen J."/>
            <person name="Wollam A."/>
            <person name="Pepin K.H."/>
            <person name="Johnson M."/>
            <person name="Bhonagiri V."/>
            <person name="Zhang X."/>
            <person name="Suruliraj S."/>
            <person name="Warren W."/>
            <person name="Chinwalla A."/>
            <person name="Mardis E.R."/>
            <person name="Wilson R.K."/>
        </authorList>
    </citation>
    <scope>NUCLEOTIDE SEQUENCE [LARGE SCALE GENOMIC DNA]</scope>
    <source>
        <strain evidence="1 2">KLE1255</strain>
    </source>
</reference>
<dbReference type="AlphaFoldDB" id="E2ZMX7"/>
<protein>
    <submittedName>
        <fullName evidence="1">Uncharacterized protein</fullName>
    </submittedName>
</protein>
<proteinExistence type="predicted"/>
<dbReference type="HOGENOM" id="CLU_3135857_0_0_9"/>
<evidence type="ECO:0000313" key="1">
    <source>
        <dbReference type="EMBL" id="EFQ05433.1"/>
    </source>
</evidence>
<sequence length="49" mass="5746">MTRRLDESATCETKNHKSLLNYINTVSSIARQASARRVFSFCKFYENEE</sequence>